<dbReference type="InterPro" id="IPR052517">
    <property type="entry name" value="GlcG_carb_metab_protein"/>
</dbReference>
<dbReference type="eggNOG" id="COG3193">
    <property type="taxonomic scope" value="Bacteria"/>
</dbReference>
<dbReference type="PANTHER" id="PTHR34309:SF1">
    <property type="entry name" value="PROTEIN GLCG"/>
    <property type="match status" value="1"/>
</dbReference>
<evidence type="ECO:0000313" key="2">
    <source>
        <dbReference type="EMBL" id="CAJ64248.1"/>
    </source>
</evidence>
<protein>
    <recommendedName>
        <fullName evidence="4">Heme-binding protein</fullName>
    </recommendedName>
</protein>
<dbReference type="InterPro" id="IPR038084">
    <property type="entry name" value="PduO/GlcC-like_sf"/>
</dbReference>
<dbReference type="Gene3D" id="3.30.450.150">
    <property type="entry name" value="Haem-degrading domain"/>
    <property type="match status" value="1"/>
</dbReference>
<dbReference type="KEGG" id="fal:FRAAL5615"/>
<organism evidence="2 3">
    <name type="scientific">Frankia alni (strain DSM 45986 / CECT 9034 / ACN14a)</name>
    <dbReference type="NCBI Taxonomy" id="326424"/>
    <lineage>
        <taxon>Bacteria</taxon>
        <taxon>Bacillati</taxon>
        <taxon>Actinomycetota</taxon>
        <taxon>Actinomycetes</taxon>
        <taxon>Frankiales</taxon>
        <taxon>Frankiaceae</taxon>
        <taxon>Frankia</taxon>
    </lineage>
</organism>
<dbReference type="InterPro" id="IPR005624">
    <property type="entry name" value="PduO/GlcC-like"/>
</dbReference>
<name>Q0RE63_FRAAA</name>
<feature type="compositionally biased region" description="Gly residues" evidence="1">
    <location>
        <begin position="106"/>
        <end position="115"/>
    </location>
</feature>
<feature type="region of interest" description="Disordered" evidence="1">
    <location>
        <begin position="106"/>
        <end position="135"/>
    </location>
</feature>
<accession>Q0RE63</accession>
<dbReference type="HOGENOM" id="CLU_1560699_0_0_11"/>
<sequence>MFCGAPSTTRRPIWAYGQAHRNAALWGESRMTVSLEDARRIIAAGERYAIHLGQPVNIAVVDYAGILVAHVRMDNARLQTADISVDRACAARASAAPARLVNHTGGEGAAAGAGAGDEEYGGWERPPVEPGSGLTGALPLRRDGMIVGAVGVSGGPAPLDEAIARAAAAAF</sequence>
<reference evidence="2 3" key="1">
    <citation type="journal article" date="2007" name="Genome Res.">
        <title>Genome characteristics of facultatively symbiotic Frankia sp. strains reflect host range and host plant biogeography.</title>
        <authorList>
            <person name="Normand P."/>
            <person name="Lapierre P."/>
            <person name="Tisa L.S."/>
            <person name="Gogarten J.P."/>
            <person name="Alloisio N."/>
            <person name="Bagnarol E."/>
            <person name="Bassi C.A."/>
            <person name="Berry A.M."/>
            <person name="Bickhart D.M."/>
            <person name="Choisne N."/>
            <person name="Couloux A."/>
            <person name="Cournoyer B."/>
            <person name="Cruveiller S."/>
            <person name="Daubin V."/>
            <person name="Demange N."/>
            <person name="Francino M.P."/>
            <person name="Goltsman E."/>
            <person name="Huang Y."/>
            <person name="Kopp O.R."/>
            <person name="Labarre L."/>
            <person name="Lapidus A."/>
            <person name="Lavire C."/>
            <person name="Marechal J."/>
            <person name="Martinez M."/>
            <person name="Mastronunzio J.E."/>
            <person name="Mullin B.C."/>
            <person name="Niemann J."/>
            <person name="Pujic P."/>
            <person name="Rawnsley T."/>
            <person name="Rouy Z."/>
            <person name="Schenowitz C."/>
            <person name="Sellstedt A."/>
            <person name="Tavares F."/>
            <person name="Tomkins J.P."/>
            <person name="Vallenet D."/>
            <person name="Valverde C."/>
            <person name="Wall L.G."/>
            <person name="Wang Y."/>
            <person name="Medigue C."/>
            <person name="Benson D.R."/>
        </authorList>
    </citation>
    <scope>NUCLEOTIDE SEQUENCE [LARGE SCALE GENOMIC DNA]</scope>
    <source>
        <strain evidence="3">DSM 45986 / CECT 9034 / ACN14a</strain>
    </source>
</reference>
<evidence type="ECO:0000313" key="3">
    <source>
        <dbReference type="Proteomes" id="UP000000657"/>
    </source>
</evidence>
<keyword evidence="3" id="KW-1185">Reference proteome</keyword>
<dbReference type="PANTHER" id="PTHR34309">
    <property type="entry name" value="SLR1406 PROTEIN"/>
    <property type="match status" value="1"/>
</dbReference>
<evidence type="ECO:0000256" key="1">
    <source>
        <dbReference type="SAM" id="MobiDB-lite"/>
    </source>
</evidence>
<gene>
    <name evidence="2" type="ordered locus">FRAAL5615</name>
</gene>
<dbReference type="AlphaFoldDB" id="Q0RE63"/>
<dbReference type="Pfam" id="PF03928">
    <property type="entry name" value="HbpS-like"/>
    <property type="match status" value="1"/>
</dbReference>
<evidence type="ECO:0008006" key="4">
    <source>
        <dbReference type="Google" id="ProtNLM"/>
    </source>
</evidence>
<proteinExistence type="predicted"/>
<dbReference type="SUPFAM" id="SSF143744">
    <property type="entry name" value="GlcG-like"/>
    <property type="match status" value="1"/>
</dbReference>
<dbReference type="STRING" id="326424.FRAAL5615"/>
<dbReference type="Proteomes" id="UP000000657">
    <property type="component" value="Chromosome"/>
</dbReference>
<dbReference type="EMBL" id="CT573213">
    <property type="protein sequence ID" value="CAJ64248.1"/>
    <property type="molecule type" value="Genomic_DNA"/>
</dbReference>